<evidence type="ECO:0000256" key="2">
    <source>
        <dbReference type="ARBA" id="ARBA00020572"/>
    </source>
</evidence>
<feature type="region of interest" description="Disordered" evidence="8">
    <location>
        <begin position="1"/>
        <end position="24"/>
    </location>
</feature>
<feature type="compositionally biased region" description="Basic and acidic residues" evidence="8">
    <location>
        <begin position="168"/>
        <end position="178"/>
    </location>
</feature>
<accession>A0A7D5UN96</accession>
<keyword evidence="3" id="KW-0597">Phosphoprotein</keyword>
<comment type="subunit">
    <text evidence="6">Homotetramer. Interacts (via multimerization domain) with polymerase L; this interaction forms the polymerase complex. Interacts (via N-terminus) with N0; this interaction allows P to chaperon N0 before encapsidation and form the N-P complex. Interacts (via C-terminus) with N-RNA template; this interaction positions the polymerase on the template.</text>
</comment>
<evidence type="ECO:0000256" key="4">
    <source>
        <dbReference type="ARBA" id="ARBA00022953"/>
    </source>
</evidence>
<evidence type="ECO:0000259" key="9">
    <source>
        <dbReference type="Pfam" id="PF01806"/>
    </source>
</evidence>
<feature type="domain" description="Paramyxovirinae P phosphoprotein C-terminal" evidence="9">
    <location>
        <begin position="325"/>
        <end position="570"/>
    </location>
</feature>
<gene>
    <name evidence="10" type="primary">P</name>
</gene>
<reference evidence="10" key="1">
    <citation type="journal article" date="2020" name="Vet. Microbiol.">
        <title>First report of porcine respirovirus 1 in South America.</title>
        <authorList>
            <person name="Aguero B."/>
            <person name="Mena J."/>
            <person name="Berrios F."/>
            <person name="Tapia R."/>
            <person name="Salinas C."/>
            <person name="Dutta J."/>
            <person name="van Bakel H."/>
            <person name="Mor S.K."/>
            <person name="Brito B."/>
            <person name="Medina R.A."/>
            <person name="Neira V."/>
        </authorList>
    </citation>
    <scope>NUCLEOTIDE SEQUENCE</scope>
    <source>
        <strain evidence="10">Chile/VN14014564/2019</strain>
    </source>
</reference>
<name>A0A7D5UN96_9MONO</name>
<dbReference type="CDD" id="cd21031">
    <property type="entry name" value="MEV_P-protein-C_like"/>
    <property type="match status" value="1"/>
</dbReference>
<feature type="region of interest" description="Disordered" evidence="8">
    <location>
        <begin position="265"/>
        <end position="323"/>
    </location>
</feature>
<comment type="similarity">
    <text evidence="1">Belongs to the respirovirus P protein family.</text>
</comment>
<dbReference type="InterPro" id="IPR002693">
    <property type="entry name" value="Paramyxo_PProtein_C"/>
</dbReference>
<sequence length="574" mass="64830">MDQDALFSEESMEDQKEGHSTTSTLTSAVGLIDIILASEPTDIRKDRKYLCEPITAWGKSESSKISKGTVCEENPRTEREDYGQSEESGILRESNKFEAKVSFRETHSSDTSWRAWRRSSADSILENMGNGSDSYGNEITGNGGGNQRQSLEAEIGEMDPSSNTRRKDKTEGLPEEIRGGSPIPNDRKGGRNNNGGSLESVSTHNPRVENNIIDPTHHLEEEVLKRNKPREINATSQWSDGYKTDQQDCRHELTTNPIFSNQNRLQGTKKEKGKESAVKPKIRKSKMSFEDTRSTDHIYEDSQEHIRKKKTDNEPSQKIGKKGTEENTLYTGEVIKLLVSLGVIPSAAAFNQSRNICHVFAKRVLNSANSAEMTANMCGLLLSVEKSVSDRIEENKMLINQIISDLSTGREVQKRFTEYQKEQNSLIMSNLATLHIITDRGGKNNSMDTEERKPSIRTKGKEPTQKTQRFDPSMEFTEEIKYKPDLYREDTLRQRITNPVLDESADRIDNSNAARLIPCKEKSTLRSLKLIIENSNLSKADKIAYIRSLSKCKDDKEVESVMKLFEEDIESSNE</sequence>
<feature type="compositionally biased region" description="Polar residues" evidence="8">
    <location>
        <begin position="129"/>
        <end position="140"/>
    </location>
</feature>
<keyword evidence="5" id="KW-0175">Coiled coil</keyword>
<dbReference type="EMBL" id="MT497920">
    <property type="protein sequence ID" value="QLI62469.1"/>
    <property type="molecule type" value="Viral_cRNA"/>
</dbReference>
<dbReference type="SUPFAM" id="SSF58034">
    <property type="entry name" value="Multimerization domain of the phosphoprotein from sendai virus"/>
    <property type="match status" value="1"/>
</dbReference>
<evidence type="ECO:0000256" key="7">
    <source>
        <dbReference type="ARBA" id="ARBA00056126"/>
    </source>
</evidence>
<feature type="region of interest" description="Disordered" evidence="8">
    <location>
        <begin position="128"/>
        <end position="210"/>
    </location>
</feature>
<dbReference type="Gene3D" id="1.10.287.320">
    <property type="entry name" value="Viral phosphoprotein oligmorisation site domain"/>
    <property type="match status" value="1"/>
</dbReference>
<dbReference type="InterPro" id="IPR016075">
    <property type="entry name" value="RNA_pol_Pprot-P_XD_paramyxovir"/>
</dbReference>
<dbReference type="Pfam" id="PF01806">
    <property type="entry name" value="Paramyxo_P"/>
    <property type="match status" value="1"/>
</dbReference>
<dbReference type="GO" id="GO:0003723">
    <property type="term" value="F:RNA binding"/>
    <property type="evidence" value="ECO:0007669"/>
    <property type="project" value="InterPro"/>
</dbReference>
<comment type="function">
    <text evidence="7">Essential cofactor of the RNA polymerase L that plays a central role in the transcription and replication by forming the polymerase complex with RNA polymerase L and recruiting L to the genomic N-RNA template for RNA synthesis. Also plays a central role in the encapsidation of nascent RNA chains by forming the encapsidation complex with the nucleocapsid protein N (N-P complex). Acts as a chaperone for newly synthesized free N protein, so-called N0, allowing encapsidation of nascent RNA chains during replication. The nucleoprotein protein N prevents excessive phosphorylation of P, which leads to down-regulation of viral transcription/ replication. Participates, together with N, in the formation of viral factories (viroplasms), which are large inclusions in the host cytoplasm where replication takes place. Recruits host PI4KB and remodel the host endoplasmic reticulum membrane to form viral replication factories.</text>
</comment>
<evidence type="ECO:0000256" key="8">
    <source>
        <dbReference type="SAM" id="MobiDB-lite"/>
    </source>
</evidence>
<evidence type="ECO:0000256" key="1">
    <source>
        <dbReference type="ARBA" id="ARBA00007522"/>
    </source>
</evidence>
<feature type="compositionally biased region" description="Basic and acidic residues" evidence="8">
    <location>
        <begin position="449"/>
        <end position="464"/>
    </location>
</feature>
<organism evidence="10">
    <name type="scientific">Respirovirus suis</name>
    <dbReference type="NCBI Taxonomy" id="3052733"/>
    <lineage>
        <taxon>Viruses</taxon>
        <taxon>Riboviria</taxon>
        <taxon>Orthornavirae</taxon>
        <taxon>Negarnaviricota</taxon>
        <taxon>Haploviricotina</taxon>
        <taxon>Monjiviricetes</taxon>
        <taxon>Mononegavirales</taxon>
        <taxon>Paramyxoviridae</taxon>
        <taxon>Feraresvirinae</taxon>
        <taxon>Respirovirus</taxon>
    </lineage>
</organism>
<evidence type="ECO:0000256" key="3">
    <source>
        <dbReference type="ARBA" id="ARBA00022553"/>
    </source>
</evidence>
<keyword evidence="4" id="KW-0693">Viral RNA replication</keyword>
<feature type="compositionally biased region" description="Basic and acidic residues" evidence="8">
    <location>
        <begin position="73"/>
        <end position="82"/>
    </location>
</feature>
<proteinExistence type="inferred from homology"/>
<dbReference type="InterPro" id="IPR043097">
    <property type="entry name" value="PProtein_oligomer_dom1"/>
</dbReference>
<dbReference type="SUPFAM" id="SSF101089">
    <property type="entry name" value="Phosphoprotein XD domain"/>
    <property type="match status" value="1"/>
</dbReference>
<feature type="region of interest" description="Disordered" evidence="8">
    <location>
        <begin position="440"/>
        <end position="469"/>
    </location>
</feature>
<protein>
    <recommendedName>
        <fullName evidence="2">Phosphoprotein</fullName>
    </recommendedName>
</protein>
<dbReference type="GO" id="GO:0003968">
    <property type="term" value="F:RNA-directed RNA polymerase activity"/>
    <property type="evidence" value="ECO:0007669"/>
    <property type="project" value="InterPro"/>
</dbReference>
<dbReference type="GO" id="GO:0019079">
    <property type="term" value="P:viral genome replication"/>
    <property type="evidence" value="ECO:0007669"/>
    <property type="project" value="InterPro"/>
</dbReference>
<dbReference type="Gene3D" id="1.10.287.340">
    <property type="match status" value="1"/>
</dbReference>
<feature type="compositionally biased region" description="Basic and acidic residues" evidence="8">
    <location>
        <begin position="268"/>
        <end position="278"/>
    </location>
</feature>
<feature type="compositionally biased region" description="Basic and acidic residues" evidence="8">
    <location>
        <begin position="287"/>
        <end position="315"/>
    </location>
</feature>
<feature type="region of interest" description="Disordered" evidence="8">
    <location>
        <begin position="62"/>
        <end position="93"/>
    </location>
</feature>
<evidence type="ECO:0000256" key="5">
    <source>
        <dbReference type="ARBA" id="ARBA00023054"/>
    </source>
</evidence>
<dbReference type="GO" id="GO:0006351">
    <property type="term" value="P:DNA-templated transcription"/>
    <property type="evidence" value="ECO:0007669"/>
    <property type="project" value="InterPro"/>
</dbReference>
<evidence type="ECO:0000256" key="6">
    <source>
        <dbReference type="ARBA" id="ARBA00046746"/>
    </source>
</evidence>
<evidence type="ECO:0000313" key="10">
    <source>
        <dbReference type="EMBL" id="QLI62469.1"/>
    </source>
</evidence>
<dbReference type="Gene3D" id="1.10.8.10">
    <property type="entry name" value="DNA helicase RuvA subunit, C-terminal domain"/>
    <property type="match status" value="1"/>
</dbReference>